<evidence type="ECO:0000313" key="3">
    <source>
        <dbReference type="Proteomes" id="UP000807025"/>
    </source>
</evidence>
<dbReference type="EMBL" id="MU154799">
    <property type="protein sequence ID" value="KAF9487244.1"/>
    <property type="molecule type" value="Genomic_DNA"/>
</dbReference>
<evidence type="ECO:0000313" key="2">
    <source>
        <dbReference type="EMBL" id="KAF9487244.1"/>
    </source>
</evidence>
<dbReference type="AlphaFoldDB" id="A0A9P5ZJ07"/>
<name>A0A9P5ZJ07_PLEER</name>
<dbReference type="Proteomes" id="UP000807025">
    <property type="component" value="Unassembled WGS sequence"/>
</dbReference>
<sequence>MHDGRTLKIHRGRRPFASFLLRYSNSIVDVRYFPRLPHSHLALCVDVHTSKLAYSSNQPFSLCLTQEVFTLLLAATQTPLQSPPRSNDARQFDHSEDMHAHLRL</sequence>
<organism evidence="2 3">
    <name type="scientific">Pleurotus eryngii</name>
    <name type="common">Boletus of the steppes</name>
    <dbReference type="NCBI Taxonomy" id="5323"/>
    <lineage>
        <taxon>Eukaryota</taxon>
        <taxon>Fungi</taxon>
        <taxon>Dikarya</taxon>
        <taxon>Basidiomycota</taxon>
        <taxon>Agaricomycotina</taxon>
        <taxon>Agaricomycetes</taxon>
        <taxon>Agaricomycetidae</taxon>
        <taxon>Agaricales</taxon>
        <taxon>Pleurotineae</taxon>
        <taxon>Pleurotaceae</taxon>
        <taxon>Pleurotus</taxon>
    </lineage>
</organism>
<proteinExistence type="predicted"/>
<evidence type="ECO:0000256" key="1">
    <source>
        <dbReference type="SAM" id="MobiDB-lite"/>
    </source>
</evidence>
<feature type="region of interest" description="Disordered" evidence="1">
    <location>
        <begin position="79"/>
        <end position="104"/>
    </location>
</feature>
<feature type="compositionally biased region" description="Basic and acidic residues" evidence="1">
    <location>
        <begin position="87"/>
        <end position="104"/>
    </location>
</feature>
<reference evidence="2" key="1">
    <citation type="submission" date="2020-11" db="EMBL/GenBank/DDBJ databases">
        <authorList>
            <consortium name="DOE Joint Genome Institute"/>
            <person name="Ahrendt S."/>
            <person name="Riley R."/>
            <person name="Andreopoulos W."/>
            <person name="Labutti K."/>
            <person name="Pangilinan J."/>
            <person name="Ruiz-Duenas F.J."/>
            <person name="Barrasa J.M."/>
            <person name="Sanchez-Garcia M."/>
            <person name="Camarero S."/>
            <person name="Miyauchi S."/>
            <person name="Serrano A."/>
            <person name="Linde D."/>
            <person name="Babiker R."/>
            <person name="Drula E."/>
            <person name="Ayuso-Fernandez I."/>
            <person name="Pacheco R."/>
            <person name="Padilla G."/>
            <person name="Ferreira P."/>
            <person name="Barriuso J."/>
            <person name="Kellner H."/>
            <person name="Castanera R."/>
            <person name="Alfaro M."/>
            <person name="Ramirez L."/>
            <person name="Pisabarro A.G."/>
            <person name="Kuo A."/>
            <person name="Tritt A."/>
            <person name="Lipzen A."/>
            <person name="He G."/>
            <person name="Yan M."/>
            <person name="Ng V."/>
            <person name="Cullen D."/>
            <person name="Martin F."/>
            <person name="Rosso M.-N."/>
            <person name="Henrissat B."/>
            <person name="Hibbett D."/>
            <person name="Martinez A.T."/>
            <person name="Grigoriev I.V."/>
        </authorList>
    </citation>
    <scope>NUCLEOTIDE SEQUENCE</scope>
    <source>
        <strain evidence="2">ATCC 90797</strain>
    </source>
</reference>
<accession>A0A9P5ZJ07</accession>
<comment type="caution">
    <text evidence="2">The sequence shown here is derived from an EMBL/GenBank/DDBJ whole genome shotgun (WGS) entry which is preliminary data.</text>
</comment>
<keyword evidence="3" id="KW-1185">Reference proteome</keyword>
<protein>
    <submittedName>
        <fullName evidence="2">Uncharacterized protein</fullName>
    </submittedName>
</protein>
<gene>
    <name evidence="2" type="ORF">BDN71DRAFT_1458696</name>
</gene>